<feature type="transmembrane region" description="Helical" evidence="8">
    <location>
        <begin position="84"/>
        <end position="105"/>
    </location>
</feature>
<keyword evidence="5 8" id="KW-0812">Transmembrane</keyword>
<evidence type="ECO:0000256" key="1">
    <source>
        <dbReference type="ARBA" id="ARBA00004651"/>
    </source>
</evidence>
<evidence type="ECO:0000256" key="4">
    <source>
        <dbReference type="ARBA" id="ARBA00022475"/>
    </source>
</evidence>
<keyword evidence="6 8" id="KW-1133">Transmembrane helix</keyword>
<accession>A0A6L9MI45</accession>
<keyword evidence="3" id="KW-0813">Transport</keyword>
<evidence type="ECO:0000256" key="3">
    <source>
        <dbReference type="ARBA" id="ARBA00022448"/>
    </source>
</evidence>
<comment type="similarity">
    <text evidence="2 8">Belongs to the 4-toluene sulfonate uptake permease (TSUP) (TC 2.A.102) family.</text>
</comment>
<feature type="transmembrane region" description="Helical" evidence="8">
    <location>
        <begin position="111"/>
        <end position="128"/>
    </location>
</feature>
<evidence type="ECO:0000313" key="10">
    <source>
        <dbReference type="Proteomes" id="UP000476332"/>
    </source>
</evidence>
<evidence type="ECO:0000313" key="9">
    <source>
        <dbReference type="EMBL" id="NDV87150.1"/>
    </source>
</evidence>
<evidence type="ECO:0000256" key="2">
    <source>
        <dbReference type="ARBA" id="ARBA00009142"/>
    </source>
</evidence>
<evidence type="ECO:0000256" key="5">
    <source>
        <dbReference type="ARBA" id="ARBA00022692"/>
    </source>
</evidence>
<proteinExistence type="inferred from homology"/>
<gene>
    <name evidence="9" type="ORF">GTW51_10600</name>
</gene>
<sequence>MATDRHRTGQRLITDPLFYVFAVPAVILVGLSKGGFGGSITLLGVPLMAFVIDPVAAAGILLPILVATDLIGLVAWRREFDRKVLLSMLPAAFGGIAFGYFAAALIPADGFRVLLGLLSLWFALQWFLSSRHHEHARAPNRLRAGFWGAMSGFASFVSHAGGPPYQVYVLPLRLTPPVYASTSVVFFAAVNAAKLPAYFLLGQFSAENLATSAVLLPVALVTTLAGVWIVRRIDPASFYWVTYGVLIPVGAKLVYDGVVGLAS</sequence>
<evidence type="ECO:0000256" key="7">
    <source>
        <dbReference type="ARBA" id="ARBA00023136"/>
    </source>
</evidence>
<feature type="transmembrane region" description="Helical" evidence="8">
    <location>
        <begin position="237"/>
        <end position="255"/>
    </location>
</feature>
<feature type="transmembrane region" description="Helical" evidence="8">
    <location>
        <begin position="43"/>
        <end position="72"/>
    </location>
</feature>
<name>A0A6L9MI45_9HYPH</name>
<keyword evidence="7 8" id="KW-0472">Membrane</keyword>
<evidence type="ECO:0000256" key="8">
    <source>
        <dbReference type="RuleBase" id="RU363041"/>
    </source>
</evidence>
<feature type="transmembrane region" description="Helical" evidence="8">
    <location>
        <begin position="140"/>
        <end position="158"/>
    </location>
</feature>
<dbReference type="Proteomes" id="UP000476332">
    <property type="component" value="Unassembled WGS sequence"/>
</dbReference>
<evidence type="ECO:0000256" key="6">
    <source>
        <dbReference type="ARBA" id="ARBA00022989"/>
    </source>
</evidence>
<dbReference type="GO" id="GO:0005886">
    <property type="term" value="C:plasma membrane"/>
    <property type="evidence" value="ECO:0007669"/>
    <property type="project" value="UniProtKB-SubCell"/>
</dbReference>
<comment type="caution">
    <text evidence="9">The sequence shown here is derived from an EMBL/GenBank/DDBJ whole genome shotgun (WGS) entry which is preliminary data.</text>
</comment>
<keyword evidence="4 8" id="KW-1003">Cell membrane</keyword>
<dbReference type="PANTHER" id="PTHR30269">
    <property type="entry name" value="TRANSMEMBRANE PROTEIN YFCA"/>
    <property type="match status" value="1"/>
</dbReference>
<protein>
    <recommendedName>
        <fullName evidence="8">Probable membrane transporter protein</fullName>
    </recommendedName>
</protein>
<dbReference type="InterPro" id="IPR002781">
    <property type="entry name" value="TM_pro_TauE-like"/>
</dbReference>
<comment type="subcellular location">
    <subcellularLocation>
        <location evidence="1 8">Cell membrane</location>
        <topology evidence="1 8">Multi-pass membrane protein</topology>
    </subcellularLocation>
</comment>
<feature type="transmembrane region" description="Helical" evidence="8">
    <location>
        <begin position="12"/>
        <end position="31"/>
    </location>
</feature>
<dbReference type="AlphaFoldDB" id="A0A6L9MI45"/>
<reference evidence="9 10" key="1">
    <citation type="submission" date="2020-01" db="EMBL/GenBank/DDBJ databases">
        <title>Genomes of bacteria type strains.</title>
        <authorList>
            <person name="Chen J."/>
            <person name="Zhu S."/>
            <person name="Chen J."/>
        </authorList>
    </citation>
    <scope>NUCLEOTIDE SEQUENCE [LARGE SCALE GENOMIC DNA]</scope>
    <source>
        <strain evidence="9 10">KCTC 52919</strain>
    </source>
</reference>
<feature type="transmembrane region" description="Helical" evidence="8">
    <location>
        <begin position="213"/>
        <end position="231"/>
    </location>
</feature>
<keyword evidence="10" id="KW-1185">Reference proteome</keyword>
<dbReference type="RefSeq" id="WP_163043895.1">
    <property type="nucleotide sequence ID" value="NZ_JAAAMJ010000006.1"/>
</dbReference>
<dbReference type="EMBL" id="JAAAMJ010000006">
    <property type="protein sequence ID" value="NDV87150.1"/>
    <property type="molecule type" value="Genomic_DNA"/>
</dbReference>
<dbReference type="PANTHER" id="PTHR30269:SF37">
    <property type="entry name" value="MEMBRANE TRANSPORTER PROTEIN"/>
    <property type="match status" value="1"/>
</dbReference>
<feature type="transmembrane region" description="Helical" evidence="8">
    <location>
        <begin position="178"/>
        <end position="201"/>
    </location>
</feature>
<organism evidence="9 10">
    <name type="scientific">Aurantimonas aggregata</name>
    <dbReference type="NCBI Taxonomy" id="2047720"/>
    <lineage>
        <taxon>Bacteria</taxon>
        <taxon>Pseudomonadati</taxon>
        <taxon>Pseudomonadota</taxon>
        <taxon>Alphaproteobacteria</taxon>
        <taxon>Hyphomicrobiales</taxon>
        <taxon>Aurantimonadaceae</taxon>
        <taxon>Aurantimonas</taxon>
    </lineage>
</organism>
<dbReference type="Pfam" id="PF01925">
    <property type="entry name" value="TauE"/>
    <property type="match status" value="1"/>
</dbReference>
<dbReference type="InterPro" id="IPR052017">
    <property type="entry name" value="TSUP"/>
</dbReference>